<sequence length="120" mass="13041">MDVLSGTCTRLRFLPAPFSRLRFRGSVFAGSVFAAPFSFGSVFVAPFSRLRFRLAPFSWLRFRGSVFAAPFSGVPLLASVAMGPLIGKDPSALVHRSHELTLIVAAATQIAFPCLPFSFE</sequence>
<dbReference type="AlphaFoldDB" id="A0A914HWP8"/>
<organism evidence="2 3">
    <name type="scientific">Globodera rostochiensis</name>
    <name type="common">Golden nematode worm</name>
    <name type="synonym">Heterodera rostochiensis</name>
    <dbReference type="NCBI Taxonomy" id="31243"/>
    <lineage>
        <taxon>Eukaryota</taxon>
        <taxon>Metazoa</taxon>
        <taxon>Ecdysozoa</taxon>
        <taxon>Nematoda</taxon>
        <taxon>Chromadorea</taxon>
        <taxon>Rhabditida</taxon>
        <taxon>Tylenchina</taxon>
        <taxon>Tylenchomorpha</taxon>
        <taxon>Tylenchoidea</taxon>
        <taxon>Heteroderidae</taxon>
        <taxon>Heteroderinae</taxon>
        <taxon>Globodera</taxon>
    </lineage>
</organism>
<keyword evidence="2" id="KW-1185">Reference proteome</keyword>
<evidence type="ECO:0000313" key="2">
    <source>
        <dbReference type="Proteomes" id="UP000887572"/>
    </source>
</evidence>
<evidence type="ECO:0000256" key="1">
    <source>
        <dbReference type="SAM" id="Phobius"/>
    </source>
</evidence>
<name>A0A914HWP8_GLORO</name>
<keyword evidence="1" id="KW-0812">Transmembrane</keyword>
<feature type="transmembrane region" description="Helical" evidence="1">
    <location>
        <begin position="67"/>
        <end position="87"/>
    </location>
</feature>
<evidence type="ECO:0000313" key="3">
    <source>
        <dbReference type="WBParaSite" id="Gr19_v10_g4717.t1"/>
    </source>
</evidence>
<dbReference type="Proteomes" id="UP000887572">
    <property type="component" value="Unplaced"/>
</dbReference>
<keyword evidence="1" id="KW-1133">Transmembrane helix</keyword>
<feature type="transmembrane region" description="Helical" evidence="1">
    <location>
        <begin position="99"/>
        <end position="119"/>
    </location>
</feature>
<protein>
    <submittedName>
        <fullName evidence="3">Transmembrane protein</fullName>
    </submittedName>
</protein>
<feature type="transmembrane region" description="Helical" evidence="1">
    <location>
        <begin position="27"/>
        <end position="47"/>
    </location>
</feature>
<proteinExistence type="predicted"/>
<reference evidence="3" key="1">
    <citation type="submission" date="2022-11" db="UniProtKB">
        <authorList>
            <consortium name="WormBaseParasite"/>
        </authorList>
    </citation>
    <scope>IDENTIFICATION</scope>
</reference>
<dbReference type="WBParaSite" id="Gr19_v10_g4717.t1">
    <property type="protein sequence ID" value="Gr19_v10_g4717.t1"/>
    <property type="gene ID" value="Gr19_v10_g4717"/>
</dbReference>
<keyword evidence="1" id="KW-0472">Membrane</keyword>
<accession>A0A914HWP8</accession>